<dbReference type="SMART" id="SM00591">
    <property type="entry name" value="RWD"/>
    <property type="match status" value="1"/>
</dbReference>
<dbReference type="PANTHER" id="PTHR48051:SF1">
    <property type="entry name" value="RAS SUPPRESSOR PROTEIN 1"/>
    <property type="match status" value="1"/>
</dbReference>
<evidence type="ECO:0000259" key="4">
    <source>
        <dbReference type="PROSITE" id="PS50181"/>
    </source>
</evidence>
<evidence type="ECO:0000313" key="6">
    <source>
        <dbReference type="EMBL" id="KAJ5067057.1"/>
    </source>
</evidence>
<evidence type="ECO:0000256" key="3">
    <source>
        <dbReference type="SAM" id="MobiDB-lite"/>
    </source>
</evidence>
<keyword evidence="7" id="KW-1185">Reference proteome</keyword>
<dbReference type="SUPFAM" id="SSF52058">
    <property type="entry name" value="L domain-like"/>
    <property type="match status" value="2"/>
</dbReference>
<dbReference type="PROSITE" id="PS50908">
    <property type="entry name" value="RWD"/>
    <property type="match status" value="1"/>
</dbReference>
<dbReference type="InterPro" id="IPR001810">
    <property type="entry name" value="F-box_dom"/>
</dbReference>
<name>A0A9Q0L655_ANAIG</name>
<dbReference type="InterPro" id="IPR016135">
    <property type="entry name" value="UBQ-conjugating_enzyme/RWD"/>
</dbReference>
<dbReference type="Pfam" id="PF05773">
    <property type="entry name" value="RWD"/>
    <property type="match status" value="1"/>
</dbReference>
<comment type="caution">
    <text evidence="6">The sequence shown here is derived from an EMBL/GenBank/DDBJ whole genome shotgun (WGS) entry which is preliminary data.</text>
</comment>
<dbReference type="Gene3D" id="1.20.1280.50">
    <property type="match status" value="1"/>
</dbReference>
<accession>A0A9Q0L655</accession>
<dbReference type="SUPFAM" id="SSF54495">
    <property type="entry name" value="UBC-like"/>
    <property type="match status" value="1"/>
</dbReference>
<dbReference type="OrthoDB" id="9229163at2759"/>
<dbReference type="Proteomes" id="UP001149090">
    <property type="component" value="Unassembled WGS sequence"/>
</dbReference>
<dbReference type="Gene3D" id="3.10.110.10">
    <property type="entry name" value="Ubiquitin Conjugating Enzyme"/>
    <property type="match status" value="1"/>
</dbReference>
<dbReference type="InterPro" id="IPR006575">
    <property type="entry name" value="RWD_dom"/>
</dbReference>
<sequence length="808" mass="95155">MDYYEQQKEEIEVTQSIFFKEVEAEFSEKSKTWIVKITFESELITELTRFLIIFELPQNYPNQIPKIQVRNQSSENINIPQEEIAYLQELLEFEAKDSIGEQMLFKLISIIREWLDELDDFLITTRSTEFLPDDIIYYIFKFIEHPFYPMIGLTCRRWYHIAMKSKMIWSNIIVSRTKKNVSDTFLTRFQRKLLKNPESIISFQIGSPSSNAEVSQNEILEISKNYPKLKSFRFYSTSSMKLSLLHEFVESAQNLTDLSIYGAKCSSKYFLNTKDFSRLQNISIRKSNIHKISVENLKNVIFLSLESNYISAIPHNIVNLSFLQHLNLDRNPLRLFPAILFCLPQLTFLSLEGCGFSDIDPDISNFHLVINKLEHLNLANNLFSDFPYLVTKIGSLKFLNLAKNRLRTVLPSLRDLDNLEYLNLNHNELAAFPEQLFRGNLKNIMYLKLKSNDFIIFPRYILENLQKLRLLDLRNNKLESLELSYWVSPNLNVLRFSNNLLRYIDLRILFRKTSSLRYFELDLSRNRFETFPVCEFEDENKNHEEKQENDNIIIKEDEKEKDEQNSLSKNSSLVDSKNNFQTNFSIQQNQEEKFEFGYKFIEYQVMVRKINLSQNSISIMPTFFYLFDNIQELDLSKNTLFNFQSEFFDSQNDDEKNKNENKNKISRKMLEEKDLFHPKVIEKLSETLTSLDLSDTMMAVFPVQLTKLSKLKKLNLSLNKLNFLPSCFFRSFNDLKRLELQYNLFETVPFSKGEILIRQGNEISVLANGFCLLNNLKYLDLSGNPGISKQNEITVQNGRSCIVKVNNF</sequence>
<keyword evidence="1" id="KW-0433">Leucine-rich repeat</keyword>
<dbReference type="SMART" id="SM00369">
    <property type="entry name" value="LRR_TYP"/>
    <property type="match status" value="10"/>
</dbReference>
<feature type="domain" description="RWD" evidence="5">
    <location>
        <begin position="9"/>
        <end position="118"/>
    </location>
</feature>
<evidence type="ECO:0000256" key="1">
    <source>
        <dbReference type="ARBA" id="ARBA00022614"/>
    </source>
</evidence>
<dbReference type="EMBL" id="JAPDFW010000135">
    <property type="protein sequence ID" value="KAJ5067057.1"/>
    <property type="molecule type" value="Genomic_DNA"/>
</dbReference>
<evidence type="ECO:0000256" key="2">
    <source>
        <dbReference type="ARBA" id="ARBA00022737"/>
    </source>
</evidence>
<dbReference type="CDD" id="cd23823">
    <property type="entry name" value="RWD_GCN2"/>
    <property type="match status" value="1"/>
</dbReference>
<dbReference type="InterPro" id="IPR003591">
    <property type="entry name" value="Leu-rich_rpt_typical-subtyp"/>
</dbReference>
<dbReference type="InterPro" id="IPR032675">
    <property type="entry name" value="LRR_dom_sf"/>
</dbReference>
<keyword evidence="2" id="KW-0677">Repeat</keyword>
<reference evidence="6" key="1">
    <citation type="submission" date="2022-10" db="EMBL/GenBank/DDBJ databases">
        <title>Novel sulphate-reducing endosymbionts in the free-living metamonad Anaeramoeba.</title>
        <authorList>
            <person name="Jerlstrom-Hultqvist J."/>
            <person name="Cepicka I."/>
            <person name="Gallot-Lavallee L."/>
            <person name="Salas-Leiva D."/>
            <person name="Curtis B.A."/>
            <person name="Zahonova K."/>
            <person name="Pipaliya S."/>
            <person name="Dacks J."/>
            <person name="Roger A.J."/>
        </authorList>
    </citation>
    <scope>NUCLEOTIDE SEQUENCE</scope>
    <source>
        <strain evidence="6">BMAN</strain>
    </source>
</reference>
<evidence type="ECO:0008006" key="8">
    <source>
        <dbReference type="Google" id="ProtNLM"/>
    </source>
</evidence>
<feature type="compositionally biased region" description="Basic and acidic residues" evidence="3">
    <location>
        <begin position="539"/>
        <end position="564"/>
    </location>
</feature>
<dbReference type="Pfam" id="PF13855">
    <property type="entry name" value="LRR_8"/>
    <property type="match status" value="1"/>
</dbReference>
<dbReference type="PROSITE" id="PS51450">
    <property type="entry name" value="LRR"/>
    <property type="match status" value="1"/>
</dbReference>
<evidence type="ECO:0000313" key="7">
    <source>
        <dbReference type="Proteomes" id="UP001149090"/>
    </source>
</evidence>
<dbReference type="InterPro" id="IPR050216">
    <property type="entry name" value="LRR_domain-containing"/>
</dbReference>
<dbReference type="AlphaFoldDB" id="A0A9Q0L655"/>
<proteinExistence type="predicted"/>
<dbReference type="InterPro" id="IPR036047">
    <property type="entry name" value="F-box-like_dom_sf"/>
</dbReference>
<dbReference type="PANTHER" id="PTHR48051">
    <property type="match status" value="1"/>
</dbReference>
<gene>
    <name evidence="6" type="ORF">M0811_13319</name>
</gene>
<dbReference type="SUPFAM" id="SSF81383">
    <property type="entry name" value="F-box domain"/>
    <property type="match status" value="1"/>
</dbReference>
<feature type="domain" description="F-box" evidence="4">
    <location>
        <begin position="125"/>
        <end position="172"/>
    </location>
</feature>
<dbReference type="Gene3D" id="3.80.10.10">
    <property type="entry name" value="Ribonuclease Inhibitor"/>
    <property type="match status" value="2"/>
</dbReference>
<protein>
    <recommendedName>
        <fullName evidence="8">F-box domain-containing protein</fullName>
    </recommendedName>
</protein>
<dbReference type="InterPro" id="IPR001611">
    <property type="entry name" value="Leu-rich_rpt"/>
</dbReference>
<dbReference type="SMART" id="SM00364">
    <property type="entry name" value="LRR_BAC"/>
    <property type="match status" value="6"/>
</dbReference>
<feature type="region of interest" description="Disordered" evidence="3">
    <location>
        <begin position="539"/>
        <end position="574"/>
    </location>
</feature>
<dbReference type="PROSITE" id="PS50181">
    <property type="entry name" value="FBOX"/>
    <property type="match status" value="1"/>
</dbReference>
<evidence type="ECO:0000259" key="5">
    <source>
        <dbReference type="PROSITE" id="PS50908"/>
    </source>
</evidence>
<dbReference type="GO" id="GO:0005737">
    <property type="term" value="C:cytoplasm"/>
    <property type="evidence" value="ECO:0007669"/>
    <property type="project" value="TreeGrafter"/>
</dbReference>
<organism evidence="6 7">
    <name type="scientific">Anaeramoeba ignava</name>
    <name type="common">Anaerobic marine amoeba</name>
    <dbReference type="NCBI Taxonomy" id="1746090"/>
    <lineage>
        <taxon>Eukaryota</taxon>
        <taxon>Metamonada</taxon>
        <taxon>Anaeramoebidae</taxon>
        <taxon>Anaeramoeba</taxon>
    </lineage>
</organism>